<dbReference type="EMBL" id="MLJW01000416">
    <property type="protein sequence ID" value="OIQ87569.1"/>
    <property type="molecule type" value="Genomic_DNA"/>
</dbReference>
<proteinExistence type="predicted"/>
<organism evidence="1">
    <name type="scientific">mine drainage metagenome</name>
    <dbReference type="NCBI Taxonomy" id="410659"/>
    <lineage>
        <taxon>unclassified sequences</taxon>
        <taxon>metagenomes</taxon>
        <taxon>ecological metagenomes</taxon>
    </lineage>
</organism>
<accession>A0A1J5QV63</accession>
<dbReference type="AlphaFoldDB" id="A0A1J5QV63"/>
<sequence length="255" mass="27467">MNGLDEHGKAFQEVVDGVARALADVRHAQDASFLTLPVIYPSGSLVVIRIDPHHDGRFLVSDMGMGFEEADLMGAGRLFAHSAPAVAVRAGVHFDCRTFSLGVCREQLVGAVSVIAACSQEAVQLATFRLDEKKKADAADRLCERLFRLFTPAKVERGAIVVGASNTPWTVTALVRADGHKAVYEPVSDHPNSVAFALTKFFDLNQLEHPPARIAVVRSKEQLGTRLALIATAASVVEEAVSDQTLERLALEDVA</sequence>
<comment type="caution">
    <text evidence="1">The sequence shown here is derived from an EMBL/GenBank/DDBJ whole genome shotgun (WGS) entry which is preliminary data.</text>
</comment>
<gene>
    <name evidence="1" type="ORF">GALL_305760</name>
</gene>
<name>A0A1J5QV63_9ZZZZ</name>
<evidence type="ECO:0000313" key="1">
    <source>
        <dbReference type="EMBL" id="OIQ87569.1"/>
    </source>
</evidence>
<protein>
    <submittedName>
        <fullName evidence="1">Uncharacterized protein</fullName>
    </submittedName>
</protein>
<reference evidence="1" key="1">
    <citation type="submission" date="2016-10" db="EMBL/GenBank/DDBJ databases">
        <title>Sequence of Gallionella enrichment culture.</title>
        <authorList>
            <person name="Poehlein A."/>
            <person name="Muehling M."/>
            <person name="Daniel R."/>
        </authorList>
    </citation>
    <scope>NUCLEOTIDE SEQUENCE</scope>
</reference>